<feature type="domain" description="ACB" evidence="3">
    <location>
        <begin position="1"/>
        <end position="88"/>
    </location>
</feature>
<dbReference type="PRINTS" id="PR00689">
    <property type="entry name" value="ACOABINDINGP"/>
</dbReference>
<gene>
    <name evidence="4" type="ORF">BCR34DRAFT_602757</name>
</gene>
<dbReference type="Pfam" id="PF00887">
    <property type="entry name" value="ACBP"/>
    <property type="match status" value="1"/>
</dbReference>
<evidence type="ECO:0000256" key="1">
    <source>
        <dbReference type="ARBA" id="ARBA00005567"/>
    </source>
</evidence>
<keyword evidence="2" id="KW-0446">Lipid-binding</keyword>
<name>A0A1Y1ZI48_9PLEO</name>
<evidence type="ECO:0000256" key="2">
    <source>
        <dbReference type="ARBA" id="ARBA00023121"/>
    </source>
</evidence>
<dbReference type="InterPro" id="IPR000582">
    <property type="entry name" value="Acyl-CoA-binding_protein"/>
</dbReference>
<dbReference type="OrthoDB" id="346910at2759"/>
<protein>
    <submittedName>
        <fullName evidence="4">Acyl-CoA-binding protein</fullName>
    </submittedName>
</protein>
<evidence type="ECO:0000313" key="5">
    <source>
        <dbReference type="Proteomes" id="UP000193144"/>
    </source>
</evidence>
<dbReference type="GO" id="GO:0006631">
    <property type="term" value="P:fatty acid metabolic process"/>
    <property type="evidence" value="ECO:0007669"/>
    <property type="project" value="TreeGrafter"/>
</dbReference>
<comment type="similarity">
    <text evidence="1">Belongs to the ACBP family.</text>
</comment>
<dbReference type="Gene3D" id="1.20.80.10">
    <property type="match status" value="1"/>
</dbReference>
<evidence type="ECO:0000313" key="4">
    <source>
        <dbReference type="EMBL" id="ORY09495.1"/>
    </source>
</evidence>
<dbReference type="AlphaFoldDB" id="A0A1Y1ZI48"/>
<dbReference type="InterPro" id="IPR035984">
    <property type="entry name" value="Acyl-CoA-binding_sf"/>
</dbReference>
<accession>A0A1Y1ZI48</accession>
<evidence type="ECO:0000259" key="3">
    <source>
        <dbReference type="PROSITE" id="PS51228"/>
    </source>
</evidence>
<comment type="caution">
    <text evidence="4">The sequence shown here is derived from an EMBL/GenBank/DDBJ whole genome shotgun (WGS) entry which is preliminary data.</text>
</comment>
<dbReference type="STRING" id="1231657.A0A1Y1ZI48"/>
<reference evidence="4 5" key="1">
    <citation type="submission" date="2016-07" db="EMBL/GenBank/DDBJ databases">
        <title>Pervasive Adenine N6-methylation of Active Genes in Fungi.</title>
        <authorList>
            <consortium name="DOE Joint Genome Institute"/>
            <person name="Mondo S.J."/>
            <person name="Dannebaum R.O."/>
            <person name="Kuo R.C."/>
            <person name="Labutti K."/>
            <person name="Haridas S."/>
            <person name="Kuo A."/>
            <person name="Salamov A."/>
            <person name="Ahrendt S.R."/>
            <person name="Lipzen A."/>
            <person name="Sullivan W."/>
            <person name="Andreopoulos W.B."/>
            <person name="Clum A."/>
            <person name="Lindquist E."/>
            <person name="Daum C."/>
            <person name="Ramamoorthy G.K."/>
            <person name="Gryganskyi A."/>
            <person name="Culley D."/>
            <person name="Magnuson J.K."/>
            <person name="James T.Y."/>
            <person name="O'Malley M.A."/>
            <person name="Stajich J.E."/>
            <person name="Spatafora J.W."/>
            <person name="Visel A."/>
            <person name="Grigoriev I.V."/>
        </authorList>
    </citation>
    <scope>NUCLEOTIDE SEQUENCE [LARGE SCALE GENOMIC DNA]</scope>
    <source>
        <strain evidence="4 5">CBS 115471</strain>
    </source>
</reference>
<dbReference type="Proteomes" id="UP000193144">
    <property type="component" value="Unassembled WGS sequence"/>
</dbReference>
<sequence>MSAFTKAWDESKTLAQAPTNDEKLDLYAYGKIANGEDFSAAKKPGMFDMVNKAKYNRWEKFHSEGVSKADAESKYVALVESLKGKYGTK</sequence>
<dbReference type="SUPFAM" id="SSF47027">
    <property type="entry name" value="Acyl-CoA binding protein"/>
    <property type="match status" value="1"/>
</dbReference>
<keyword evidence="5" id="KW-1185">Reference proteome</keyword>
<dbReference type="InterPro" id="IPR014352">
    <property type="entry name" value="FERM/acyl-CoA-bd_prot_sf"/>
</dbReference>
<dbReference type="GO" id="GO:0000062">
    <property type="term" value="F:fatty-acyl-CoA binding"/>
    <property type="evidence" value="ECO:0007669"/>
    <property type="project" value="InterPro"/>
</dbReference>
<organism evidence="4 5">
    <name type="scientific">Clohesyomyces aquaticus</name>
    <dbReference type="NCBI Taxonomy" id="1231657"/>
    <lineage>
        <taxon>Eukaryota</taxon>
        <taxon>Fungi</taxon>
        <taxon>Dikarya</taxon>
        <taxon>Ascomycota</taxon>
        <taxon>Pezizomycotina</taxon>
        <taxon>Dothideomycetes</taxon>
        <taxon>Pleosporomycetidae</taxon>
        <taxon>Pleosporales</taxon>
        <taxon>Lindgomycetaceae</taxon>
        <taxon>Clohesyomyces</taxon>
    </lineage>
</organism>
<dbReference type="PANTHER" id="PTHR23310:SF62">
    <property type="entry name" value="ACYL-COA BINDING PROTEIN 1, ISOFORM A"/>
    <property type="match status" value="1"/>
</dbReference>
<proteinExistence type="inferred from homology"/>
<dbReference type="PANTHER" id="PTHR23310">
    <property type="entry name" value="ACYL-COA-BINDING PROTEIN, ACBP"/>
    <property type="match status" value="1"/>
</dbReference>
<dbReference type="PROSITE" id="PS51228">
    <property type="entry name" value="ACB_2"/>
    <property type="match status" value="1"/>
</dbReference>
<dbReference type="EMBL" id="MCFA01000085">
    <property type="protein sequence ID" value="ORY09495.1"/>
    <property type="molecule type" value="Genomic_DNA"/>
</dbReference>